<keyword evidence="4" id="KW-1185">Reference proteome</keyword>
<proteinExistence type="predicted"/>
<dbReference type="EMBL" id="JRMP02000005">
    <property type="protein sequence ID" value="TLD94790.1"/>
    <property type="molecule type" value="Genomic_DNA"/>
</dbReference>
<reference evidence="3 4" key="2">
    <citation type="journal article" date="2016" name="Infect. Immun.">
        <title>Helicobacter saguini, a Novel Helicobacter Isolated from Cotton-Top Tamarins with Ulcerative Colitis, Has Proinflammatory Properties and Induces Typhlocolitis and Dysplasia in Gnotobiotic IL-10-/- Mice.</title>
        <authorList>
            <person name="Shen Z."/>
            <person name="Mannion A."/>
            <person name="Whary M.T."/>
            <person name="Muthupalani S."/>
            <person name="Sheh A."/>
            <person name="Feng Y."/>
            <person name="Gong G."/>
            <person name="Vandamme P."/>
            <person name="Holcombe H.R."/>
            <person name="Paster B.J."/>
            <person name="Fox J.G."/>
        </authorList>
    </citation>
    <scope>NUCLEOTIDE SEQUENCE [LARGE SCALE GENOMIC DNA]</scope>
    <source>
        <strain evidence="3 4">MIT 97-6194</strain>
    </source>
</reference>
<comment type="caution">
    <text evidence="3">The sequence shown here is derived from an EMBL/GenBank/DDBJ whole genome shotgun (WGS) entry which is preliminary data.</text>
</comment>
<accession>A0A347VPI2</accession>
<reference evidence="3 4" key="1">
    <citation type="journal article" date="2014" name="Genome Announc.">
        <title>Draft genome sequences of eight enterohepatic helicobacter species isolated from both laboratory and wild rodents.</title>
        <authorList>
            <person name="Sheh A."/>
            <person name="Shen Z."/>
            <person name="Fox J.G."/>
        </authorList>
    </citation>
    <scope>NUCLEOTIDE SEQUENCE [LARGE SCALE GENOMIC DNA]</scope>
    <source>
        <strain evidence="3 4">MIT 97-6194</strain>
    </source>
</reference>
<name>A0A347VPI2_9HELI</name>
<reference evidence="3" key="3">
    <citation type="submission" date="2018-04" db="EMBL/GenBank/DDBJ databases">
        <authorList>
            <person name="Sheh A."/>
            <person name="Shen Z."/>
            <person name="Mannion A.J."/>
            <person name="Fox J.G."/>
        </authorList>
    </citation>
    <scope>NUCLEOTIDE SEQUENCE</scope>
    <source>
        <strain evidence="3">MIT 97-6194</strain>
    </source>
</reference>
<protein>
    <recommendedName>
        <fullName evidence="6">Outer membrane beta-barrel protein</fullName>
    </recommendedName>
</protein>
<feature type="chain" id="PRO_5036063073" description="Outer membrane beta-barrel protein" evidence="1">
    <location>
        <begin position="19"/>
        <end position="260"/>
    </location>
</feature>
<feature type="signal peptide" evidence="1">
    <location>
        <begin position="1"/>
        <end position="18"/>
    </location>
</feature>
<dbReference type="RefSeq" id="WP_034571223.1">
    <property type="nucleotide sequence ID" value="NZ_JRMP02000005.1"/>
</dbReference>
<dbReference type="EMBL" id="QBIU01000002">
    <property type="protein sequence ID" value="MWV70548.1"/>
    <property type="molecule type" value="Genomic_DNA"/>
</dbReference>
<evidence type="ECO:0000256" key="1">
    <source>
        <dbReference type="SAM" id="SignalP"/>
    </source>
</evidence>
<evidence type="ECO:0000313" key="3">
    <source>
        <dbReference type="EMBL" id="TLD94790.1"/>
    </source>
</evidence>
<organism evidence="3 4">
    <name type="scientific">Helicobacter saguini</name>
    <dbReference type="NCBI Taxonomy" id="1548018"/>
    <lineage>
        <taxon>Bacteria</taxon>
        <taxon>Pseudomonadati</taxon>
        <taxon>Campylobacterota</taxon>
        <taxon>Epsilonproteobacteria</taxon>
        <taxon>Campylobacterales</taxon>
        <taxon>Helicobacteraceae</taxon>
        <taxon>Helicobacter</taxon>
    </lineage>
</organism>
<dbReference type="AlphaFoldDB" id="A0A347VPI2"/>
<evidence type="ECO:0000313" key="5">
    <source>
        <dbReference type="Proteomes" id="UP000477070"/>
    </source>
</evidence>
<sequence length="260" mass="29475">MKIFVCILFMLNMLLAQNIGSIDKVDLVDSKSLANDSRILGQYEPYSNMQYRFGFGASYGMDSINSNVIKGINHKYGIIFSNNFIFPNNFIIENPVILSYLVPNNSYFKAYFNNIGDGGDIDISALGGYIMQFAKLRILLKAGIGYYFSYIYASRTRLDSAGYTSDIGYAMYNGLSLKMGVELGFDSIEYNKKIDNSSIQASLNKHSLGIIFTYYPLLNEKLQLLESSQATNAAFIAITHKYNNFLYNTFGLNVYYLYRF</sequence>
<evidence type="ECO:0000313" key="2">
    <source>
        <dbReference type="EMBL" id="MWV70548.1"/>
    </source>
</evidence>
<evidence type="ECO:0000313" key="4">
    <source>
        <dbReference type="Proteomes" id="UP000029714"/>
    </source>
</evidence>
<evidence type="ECO:0008006" key="6">
    <source>
        <dbReference type="Google" id="ProtNLM"/>
    </source>
</evidence>
<dbReference type="OrthoDB" id="5330035at2"/>
<gene>
    <name evidence="2" type="ORF">DCO61_11235</name>
    <name evidence="3" type="ORF">LS64_004645</name>
</gene>
<keyword evidence="1" id="KW-0732">Signal</keyword>
<dbReference type="Proteomes" id="UP000477070">
    <property type="component" value="Unassembled WGS sequence"/>
</dbReference>
<reference evidence="2 5" key="4">
    <citation type="submission" date="2019-12" db="EMBL/GenBank/DDBJ databases">
        <title>Multi-Generational Helicobacter saguini Isolates.</title>
        <authorList>
            <person name="Mannion A."/>
            <person name="Shen Z."/>
            <person name="Fox J.G."/>
        </authorList>
    </citation>
    <scope>NUCLEOTIDE SEQUENCE [LARGE SCALE GENOMIC DNA]</scope>
    <source>
        <strain evidence="2">16-048</strain>
        <strain evidence="5">16-048 (F4)</strain>
    </source>
</reference>
<dbReference type="Proteomes" id="UP000029714">
    <property type="component" value="Unassembled WGS sequence"/>
</dbReference>